<dbReference type="Proteomes" id="UP000322634">
    <property type="component" value="Unassembled WGS sequence"/>
</dbReference>
<keyword evidence="3" id="KW-0597">Phosphoprotein</keyword>
<evidence type="ECO:0000256" key="7">
    <source>
        <dbReference type="ARBA" id="ARBA00022840"/>
    </source>
</evidence>
<evidence type="ECO:0000256" key="4">
    <source>
        <dbReference type="ARBA" id="ARBA00022679"/>
    </source>
</evidence>
<sequence>MNDVVLPLALLAAQLVAGQVVAAILEEPFGARERTLGLLAGAVVAVALCLRREHPAAVLGLAVAIAAAADLALPSAAGAPVLWAADLVALYSLAVHRPARTAVTGGALALTAGALVTAVTPNSPLEALATTVMMTACYTAVIAFGQLRRQQLEVRRLLAERLAAAERERLLLAAAERERLARDLHDVAGHHLSAVTVHATAALRLAERRPEMVAEALAVAVGTGREVLAALNRLVDVVGRSSDRPPDADLRAAVSPLCTGLARLGVPVSVAVSGESRALPGETVAAAYGVVQESLTNAMRHAMGAPVTVRIEYRPGALDVLVRNEKGGAWADGTELSGGRGVEGMRTRAAEAGGTLRAGPTADGGWSVHAVFPAPVRVRRELGWPELVDVMAVALSVGLPLLAVTPPDPVVYATPVGLTVLFGLLSAHALVLLWRRTAPVATMAGLAGVDVLWAGLTLTGVITPGWLTALALAWTAEAIAVYSLAVYGPSATSGLLGVAATGAVAGLLAGAGFAADPAEAPFTAGDVVSGLVFFGAPAASVMLPFWTWGAAVRSRRSRGREWERSMAEAVAAHTDHVVRAERYQVAAGLREAVFDHTVRLVRTGESALDGGPAHDRHAALTVVAAEARAALAGMRELLETMESAAGARP</sequence>
<dbReference type="GO" id="GO:0005524">
    <property type="term" value="F:ATP binding"/>
    <property type="evidence" value="ECO:0007669"/>
    <property type="project" value="UniProtKB-KW"/>
</dbReference>
<feature type="domain" description="Signal transduction histidine kinase subgroup 3 dimerisation and phosphoacceptor" evidence="10">
    <location>
        <begin position="176"/>
        <end position="237"/>
    </location>
</feature>
<dbReference type="RefSeq" id="WP_148348215.1">
    <property type="nucleotide sequence ID" value="NZ_JBHSBF010000027.1"/>
</dbReference>
<evidence type="ECO:0000256" key="2">
    <source>
        <dbReference type="ARBA" id="ARBA00012438"/>
    </source>
</evidence>
<evidence type="ECO:0000259" key="10">
    <source>
        <dbReference type="Pfam" id="PF07730"/>
    </source>
</evidence>
<evidence type="ECO:0000256" key="8">
    <source>
        <dbReference type="ARBA" id="ARBA00023012"/>
    </source>
</evidence>
<keyword evidence="9" id="KW-1133">Transmembrane helix</keyword>
<dbReference type="EMBL" id="VSFF01000001">
    <property type="protein sequence ID" value="TYC18843.1"/>
    <property type="molecule type" value="Genomic_DNA"/>
</dbReference>
<dbReference type="Pfam" id="PF23539">
    <property type="entry name" value="DUF7134"/>
    <property type="match status" value="1"/>
</dbReference>
<dbReference type="GO" id="GO:0016020">
    <property type="term" value="C:membrane"/>
    <property type="evidence" value="ECO:0007669"/>
    <property type="project" value="InterPro"/>
</dbReference>
<feature type="transmembrane region" description="Helical" evidence="9">
    <location>
        <begin position="440"/>
        <end position="460"/>
    </location>
</feature>
<evidence type="ECO:0000259" key="11">
    <source>
        <dbReference type="Pfam" id="PF23539"/>
    </source>
</evidence>
<evidence type="ECO:0000313" key="13">
    <source>
        <dbReference type="Proteomes" id="UP000322634"/>
    </source>
</evidence>
<keyword evidence="9" id="KW-0812">Transmembrane</keyword>
<dbReference type="InterPro" id="IPR036890">
    <property type="entry name" value="HATPase_C_sf"/>
</dbReference>
<keyword evidence="6" id="KW-0418">Kinase</keyword>
<keyword evidence="5" id="KW-0547">Nucleotide-binding</keyword>
<reference evidence="12 13" key="1">
    <citation type="submission" date="2019-08" db="EMBL/GenBank/DDBJ databases">
        <title>Actinomadura sp. nov. CYP1-5 isolated from mountain soil.</title>
        <authorList>
            <person name="Songsumanus A."/>
            <person name="Kuncharoen N."/>
            <person name="Kudo T."/>
            <person name="Yuki M."/>
            <person name="Igarashi Y."/>
            <person name="Tanasupawat S."/>
        </authorList>
    </citation>
    <scope>NUCLEOTIDE SEQUENCE [LARGE SCALE GENOMIC DNA]</scope>
    <source>
        <strain evidence="12 13">GKU157</strain>
    </source>
</reference>
<dbReference type="OrthoDB" id="4299820at2"/>
<dbReference type="Pfam" id="PF07730">
    <property type="entry name" value="HisKA_3"/>
    <property type="match status" value="1"/>
</dbReference>
<dbReference type="AlphaFoldDB" id="A0A5D0UMP1"/>
<accession>A0A5D0UMP1</accession>
<dbReference type="Gene3D" id="1.20.5.1930">
    <property type="match status" value="1"/>
</dbReference>
<dbReference type="PANTHER" id="PTHR24421:SF10">
    <property type="entry name" value="NITRATE_NITRITE SENSOR PROTEIN NARQ"/>
    <property type="match status" value="1"/>
</dbReference>
<dbReference type="InterPro" id="IPR011712">
    <property type="entry name" value="Sig_transdc_His_kin_sub3_dim/P"/>
</dbReference>
<dbReference type="GO" id="GO:0000155">
    <property type="term" value="F:phosphorelay sensor kinase activity"/>
    <property type="evidence" value="ECO:0007669"/>
    <property type="project" value="InterPro"/>
</dbReference>
<proteinExistence type="predicted"/>
<keyword evidence="4" id="KW-0808">Transferase</keyword>
<evidence type="ECO:0000256" key="1">
    <source>
        <dbReference type="ARBA" id="ARBA00000085"/>
    </source>
</evidence>
<dbReference type="PANTHER" id="PTHR24421">
    <property type="entry name" value="NITRATE/NITRITE SENSOR PROTEIN NARX-RELATED"/>
    <property type="match status" value="1"/>
</dbReference>
<evidence type="ECO:0000313" key="12">
    <source>
        <dbReference type="EMBL" id="TYC18843.1"/>
    </source>
</evidence>
<evidence type="ECO:0000256" key="5">
    <source>
        <dbReference type="ARBA" id="ARBA00022741"/>
    </source>
</evidence>
<feature type="transmembrane region" description="Helical" evidence="9">
    <location>
        <begin position="466"/>
        <end position="487"/>
    </location>
</feature>
<gene>
    <name evidence="12" type="ORF">FXF65_03665</name>
</gene>
<dbReference type="CDD" id="cd16917">
    <property type="entry name" value="HATPase_UhpB-NarQ-NarX-like"/>
    <property type="match status" value="1"/>
</dbReference>
<organism evidence="12 13">
    <name type="scientific">Actinomadura syzygii</name>
    <dbReference type="NCBI Taxonomy" id="1427538"/>
    <lineage>
        <taxon>Bacteria</taxon>
        <taxon>Bacillati</taxon>
        <taxon>Actinomycetota</taxon>
        <taxon>Actinomycetes</taxon>
        <taxon>Streptosporangiales</taxon>
        <taxon>Thermomonosporaceae</taxon>
        <taxon>Actinomadura</taxon>
    </lineage>
</organism>
<comment type="caution">
    <text evidence="12">The sequence shown here is derived from an EMBL/GenBank/DDBJ whole genome shotgun (WGS) entry which is preliminary data.</text>
</comment>
<evidence type="ECO:0000256" key="9">
    <source>
        <dbReference type="SAM" id="Phobius"/>
    </source>
</evidence>
<keyword evidence="7" id="KW-0067">ATP-binding</keyword>
<feature type="domain" description="DUF7134" evidence="11">
    <location>
        <begin position="11"/>
        <end position="150"/>
    </location>
</feature>
<feature type="transmembrane region" description="Helical" evidence="9">
    <location>
        <begin position="494"/>
        <end position="515"/>
    </location>
</feature>
<dbReference type="Gene3D" id="3.30.565.10">
    <property type="entry name" value="Histidine kinase-like ATPase, C-terminal domain"/>
    <property type="match status" value="1"/>
</dbReference>
<protein>
    <recommendedName>
        <fullName evidence="2">histidine kinase</fullName>
        <ecNumber evidence="2">2.7.13.3</ecNumber>
    </recommendedName>
</protein>
<keyword evidence="9" id="KW-0472">Membrane</keyword>
<feature type="transmembrane region" description="Helical" evidence="9">
    <location>
        <begin position="527"/>
        <end position="548"/>
    </location>
</feature>
<dbReference type="InterPro" id="IPR055558">
    <property type="entry name" value="DUF7134"/>
</dbReference>
<name>A0A5D0UMP1_9ACTN</name>
<keyword evidence="13" id="KW-1185">Reference proteome</keyword>
<feature type="transmembrane region" description="Helical" evidence="9">
    <location>
        <begin position="410"/>
        <end position="433"/>
    </location>
</feature>
<comment type="catalytic activity">
    <reaction evidence="1">
        <text>ATP + protein L-histidine = ADP + protein N-phospho-L-histidine.</text>
        <dbReference type="EC" id="2.7.13.3"/>
    </reaction>
</comment>
<dbReference type="GO" id="GO:0046983">
    <property type="term" value="F:protein dimerization activity"/>
    <property type="evidence" value="ECO:0007669"/>
    <property type="project" value="InterPro"/>
</dbReference>
<evidence type="ECO:0000256" key="6">
    <source>
        <dbReference type="ARBA" id="ARBA00022777"/>
    </source>
</evidence>
<evidence type="ECO:0000256" key="3">
    <source>
        <dbReference type="ARBA" id="ARBA00022553"/>
    </source>
</evidence>
<keyword evidence="8" id="KW-0902">Two-component regulatory system</keyword>
<dbReference type="InterPro" id="IPR050482">
    <property type="entry name" value="Sensor_HK_TwoCompSys"/>
</dbReference>
<dbReference type="SUPFAM" id="SSF55874">
    <property type="entry name" value="ATPase domain of HSP90 chaperone/DNA topoisomerase II/histidine kinase"/>
    <property type="match status" value="1"/>
</dbReference>
<dbReference type="EC" id="2.7.13.3" evidence="2"/>